<protein>
    <submittedName>
        <fullName evidence="6">SH3 domain-containing protein</fullName>
    </submittedName>
</protein>
<proteinExistence type="predicted"/>
<evidence type="ECO:0000313" key="4">
    <source>
        <dbReference type="EMBL" id="VDP89661.1"/>
    </source>
</evidence>
<dbReference type="EMBL" id="UZAN01052760">
    <property type="protein sequence ID" value="VDP89661.1"/>
    <property type="molecule type" value="Genomic_DNA"/>
</dbReference>
<dbReference type="GO" id="GO:0007015">
    <property type="term" value="P:actin filament organization"/>
    <property type="evidence" value="ECO:0007669"/>
    <property type="project" value="TreeGrafter"/>
</dbReference>
<reference evidence="6" key="1">
    <citation type="submission" date="2016-06" db="UniProtKB">
        <authorList>
            <consortium name="WormBaseParasite"/>
        </authorList>
    </citation>
    <scope>IDENTIFICATION</scope>
</reference>
<evidence type="ECO:0000256" key="2">
    <source>
        <dbReference type="PROSITE-ProRule" id="PRU00192"/>
    </source>
</evidence>
<evidence type="ECO:0000313" key="6">
    <source>
        <dbReference type="WBParaSite" id="ECPE_0001242501-mRNA-1"/>
    </source>
</evidence>
<dbReference type="Gene3D" id="2.30.30.40">
    <property type="entry name" value="SH3 Domains"/>
    <property type="match status" value="1"/>
</dbReference>
<dbReference type="SUPFAM" id="SSF50044">
    <property type="entry name" value="SH3-domain"/>
    <property type="match status" value="1"/>
</dbReference>
<sequence>MEVLVEFDYAAEEHDELTIKKGDIIKDVSHFEEGWYIGNLNGKVGVFPDNFVKVSL</sequence>
<dbReference type="CDD" id="cd11873">
    <property type="entry name" value="SH3_CD2AP-like_1"/>
    <property type="match status" value="1"/>
</dbReference>
<dbReference type="PROSITE" id="PS50002">
    <property type="entry name" value="SH3"/>
    <property type="match status" value="1"/>
</dbReference>
<name>A0A183AZK4_9TREM</name>
<dbReference type="InterPro" id="IPR050384">
    <property type="entry name" value="Endophilin_SH3RF"/>
</dbReference>
<dbReference type="Proteomes" id="UP000272942">
    <property type="component" value="Unassembled WGS sequence"/>
</dbReference>
<dbReference type="PANTHER" id="PTHR14167:SF92">
    <property type="entry name" value="CIN85 AND CD2AP RELATED, ISOFORM J"/>
    <property type="match status" value="1"/>
</dbReference>
<keyword evidence="1 2" id="KW-0728">SH3 domain</keyword>
<dbReference type="AlphaFoldDB" id="A0A183AZK4"/>
<organism evidence="6">
    <name type="scientific">Echinostoma caproni</name>
    <dbReference type="NCBI Taxonomy" id="27848"/>
    <lineage>
        <taxon>Eukaryota</taxon>
        <taxon>Metazoa</taxon>
        <taxon>Spiralia</taxon>
        <taxon>Lophotrochozoa</taxon>
        <taxon>Platyhelminthes</taxon>
        <taxon>Trematoda</taxon>
        <taxon>Digenea</taxon>
        <taxon>Plagiorchiida</taxon>
        <taxon>Echinostomata</taxon>
        <taxon>Echinostomatoidea</taxon>
        <taxon>Echinostomatidae</taxon>
        <taxon>Echinostoma</taxon>
    </lineage>
</organism>
<dbReference type="WBParaSite" id="ECPE_0001242501-mRNA-1">
    <property type="protein sequence ID" value="ECPE_0001242501-mRNA-1"/>
    <property type="gene ID" value="ECPE_0001242501"/>
</dbReference>
<dbReference type="PANTHER" id="PTHR14167">
    <property type="entry name" value="SH3 DOMAIN-CONTAINING"/>
    <property type="match status" value="1"/>
</dbReference>
<dbReference type="OrthoDB" id="10255964at2759"/>
<evidence type="ECO:0000313" key="5">
    <source>
        <dbReference type="Proteomes" id="UP000272942"/>
    </source>
</evidence>
<dbReference type="PRINTS" id="PR00452">
    <property type="entry name" value="SH3DOMAIN"/>
</dbReference>
<feature type="domain" description="SH3" evidence="3">
    <location>
        <begin position="1"/>
        <end position="56"/>
    </location>
</feature>
<keyword evidence="5" id="KW-1185">Reference proteome</keyword>
<evidence type="ECO:0000256" key="1">
    <source>
        <dbReference type="ARBA" id="ARBA00022443"/>
    </source>
</evidence>
<dbReference type="PRINTS" id="PR00499">
    <property type="entry name" value="P67PHOX"/>
</dbReference>
<accession>A0A183AZK4</accession>
<dbReference type="InterPro" id="IPR001452">
    <property type="entry name" value="SH3_domain"/>
</dbReference>
<reference evidence="4 5" key="2">
    <citation type="submission" date="2018-11" db="EMBL/GenBank/DDBJ databases">
        <authorList>
            <consortium name="Pathogen Informatics"/>
        </authorList>
    </citation>
    <scope>NUCLEOTIDE SEQUENCE [LARGE SCALE GENOMIC DNA]</scope>
    <source>
        <strain evidence="4 5">Egypt</strain>
    </source>
</reference>
<dbReference type="SMART" id="SM00326">
    <property type="entry name" value="SH3"/>
    <property type="match status" value="1"/>
</dbReference>
<evidence type="ECO:0000259" key="3">
    <source>
        <dbReference type="PROSITE" id="PS50002"/>
    </source>
</evidence>
<dbReference type="Pfam" id="PF00018">
    <property type="entry name" value="SH3_1"/>
    <property type="match status" value="1"/>
</dbReference>
<dbReference type="GO" id="GO:0016477">
    <property type="term" value="P:cell migration"/>
    <property type="evidence" value="ECO:0007669"/>
    <property type="project" value="TreeGrafter"/>
</dbReference>
<gene>
    <name evidence="4" type="ORF">ECPE_LOCUS12389</name>
</gene>
<dbReference type="InterPro" id="IPR036028">
    <property type="entry name" value="SH3-like_dom_sf"/>
</dbReference>